<reference evidence="2" key="2">
    <citation type="submission" date="2021-09" db="EMBL/GenBank/DDBJ databases">
        <authorList>
            <person name="Jia N."/>
            <person name="Wang J."/>
            <person name="Shi W."/>
            <person name="Du L."/>
            <person name="Sun Y."/>
            <person name="Zhan W."/>
            <person name="Jiang J."/>
            <person name="Wang Q."/>
            <person name="Zhang B."/>
            <person name="Ji P."/>
            <person name="Sakyi L.B."/>
            <person name="Cui X."/>
            <person name="Yuan T."/>
            <person name="Jiang B."/>
            <person name="Yang W."/>
            <person name="Lam T.T.-Y."/>
            <person name="Chang Q."/>
            <person name="Ding S."/>
            <person name="Wang X."/>
            <person name="Zhu J."/>
            <person name="Ruan X."/>
            <person name="Zhao L."/>
            <person name="Wei J."/>
            <person name="Que T."/>
            <person name="Du C."/>
            <person name="Cheng J."/>
            <person name="Dai P."/>
            <person name="Han X."/>
            <person name="Huang E."/>
            <person name="Gao Y."/>
            <person name="Liu J."/>
            <person name="Shao H."/>
            <person name="Ye R."/>
            <person name="Li L."/>
            <person name="Wei W."/>
            <person name="Wang X."/>
            <person name="Wang C."/>
            <person name="Huo Q."/>
            <person name="Li W."/>
            <person name="Guo W."/>
            <person name="Chen H."/>
            <person name="Chen S."/>
            <person name="Zhou L."/>
            <person name="Zhou L."/>
            <person name="Ni X."/>
            <person name="Tian J."/>
            <person name="Zhou Y."/>
            <person name="Sheng Y."/>
            <person name="Liu T."/>
            <person name="Pan Y."/>
            <person name="Xia L."/>
            <person name="Li J."/>
            <person name="Zhao F."/>
            <person name="Cao W."/>
        </authorList>
    </citation>
    <scope>NUCLEOTIDE SEQUENCE</scope>
    <source>
        <strain evidence="2">Rsan-2018</strain>
        <tissue evidence="2">Larvae</tissue>
    </source>
</reference>
<sequence length="152" mass="16614">MLLTHCPPLKPFNPAYPRARFLQLDATLALNGVNTAADARRLAQRAPRRAKRHFAAASTSSPQPYDDLCTALLAYCGHTYRPLRWSREFQASSSSQRAVPTSPQSSLHHDLTSPATTTPASCPATSAWIPAPDHPPDEVQDVPASMNQSIER</sequence>
<protein>
    <submittedName>
        <fullName evidence="2">Uncharacterized protein</fullName>
    </submittedName>
</protein>
<keyword evidence="3" id="KW-1185">Reference proteome</keyword>
<evidence type="ECO:0000313" key="2">
    <source>
        <dbReference type="EMBL" id="KAH7948536.1"/>
    </source>
</evidence>
<feature type="compositionally biased region" description="Polar residues" evidence="1">
    <location>
        <begin position="91"/>
        <end position="106"/>
    </location>
</feature>
<reference evidence="2" key="1">
    <citation type="journal article" date="2020" name="Cell">
        <title>Large-Scale Comparative Analyses of Tick Genomes Elucidate Their Genetic Diversity and Vector Capacities.</title>
        <authorList>
            <consortium name="Tick Genome and Microbiome Consortium (TIGMIC)"/>
            <person name="Jia N."/>
            <person name="Wang J."/>
            <person name="Shi W."/>
            <person name="Du L."/>
            <person name="Sun Y."/>
            <person name="Zhan W."/>
            <person name="Jiang J.F."/>
            <person name="Wang Q."/>
            <person name="Zhang B."/>
            <person name="Ji P."/>
            <person name="Bell-Sakyi L."/>
            <person name="Cui X.M."/>
            <person name="Yuan T.T."/>
            <person name="Jiang B.G."/>
            <person name="Yang W.F."/>
            <person name="Lam T.T."/>
            <person name="Chang Q.C."/>
            <person name="Ding S.J."/>
            <person name="Wang X.J."/>
            <person name="Zhu J.G."/>
            <person name="Ruan X.D."/>
            <person name="Zhao L."/>
            <person name="Wei J.T."/>
            <person name="Ye R.Z."/>
            <person name="Que T.C."/>
            <person name="Du C.H."/>
            <person name="Zhou Y.H."/>
            <person name="Cheng J.X."/>
            <person name="Dai P.F."/>
            <person name="Guo W.B."/>
            <person name="Han X.H."/>
            <person name="Huang E.J."/>
            <person name="Li L.F."/>
            <person name="Wei W."/>
            <person name="Gao Y.C."/>
            <person name="Liu J.Z."/>
            <person name="Shao H.Z."/>
            <person name="Wang X."/>
            <person name="Wang C.C."/>
            <person name="Yang T.C."/>
            <person name="Huo Q.B."/>
            <person name="Li W."/>
            <person name="Chen H.Y."/>
            <person name="Chen S.E."/>
            <person name="Zhou L.G."/>
            <person name="Ni X.B."/>
            <person name="Tian J.H."/>
            <person name="Sheng Y."/>
            <person name="Liu T."/>
            <person name="Pan Y.S."/>
            <person name="Xia L.Y."/>
            <person name="Li J."/>
            <person name="Zhao F."/>
            <person name="Cao W.C."/>
        </authorList>
    </citation>
    <scope>NUCLEOTIDE SEQUENCE</scope>
    <source>
        <strain evidence="2">Rsan-2018</strain>
    </source>
</reference>
<evidence type="ECO:0000313" key="3">
    <source>
        <dbReference type="Proteomes" id="UP000821837"/>
    </source>
</evidence>
<evidence type="ECO:0000256" key="1">
    <source>
        <dbReference type="SAM" id="MobiDB-lite"/>
    </source>
</evidence>
<accession>A0A9D4PQT7</accession>
<dbReference type="AlphaFoldDB" id="A0A9D4PQT7"/>
<organism evidence="2 3">
    <name type="scientific">Rhipicephalus sanguineus</name>
    <name type="common">Brown dog tick</name>
    <name type="synonym">Ixodes sanguineus</name>
    <dbReference type="NCBI Taxonomy" id="34632"/>
    <lineage>
        <taxon>Eukaryota</taxon>
        <taxon>Metazoa</taxon>
        <taxon>Ecdysozoa</taxon>
        <taxon>Arthropoda</taxon>
        <taxon>Chelicerata</taxon>
        <taxon>Arachnida</taxon>
        <taxon>Acari</taxon>
        <taxon>Parasitiformes</taxon>
        <taxon>Ixodida</taxon>
        <taxon>Ixodoidea</taxon>
        <taxon>Ixodidae</taxon>
        <taxon>Rhipicephalinae</taxon>
        <taxon>Rhipicephalus</taxon>
        <taxon>Rhipicephalus</taxon>
    </lineage>
</organism>
<dbReference type="EMBL" id="JABSTV010001252">
    <property type="protein sequence ID" value="KAH7948536.1"/>
    <property type="molecule type" value="Genomic_DNA"/>
</dbReference>
<feature type="region of interest" description="Disordered" evidence="1">
    <location>
        <begin position="91"/>
        <end position="152"/>
    </location>
</feature>
<proteinExistence type="predicted"/>
<feature type="compositionally biased region" description="Low complexity" evidence="1">
    <location>
        <begin position="112"/>
        <end position="127"/>
    </location>
</feature>
<name>A0A9D4PQT7_RHISA</name>
<gene>
    <name evidence="2" type="ORF">HPB52_024100</name>
</gene>
<dbReference type="Proteomes" id="UP000821837">
    <property type="component" value="Chromosome 6"/>
</dbReference>
<comment type="caution">
    <text evidence="2">The sequence shown here is derived from an EMBL/GenBank/DDBJ whole genome shotgun (WGS) entry which is preliminary data.</text>
</comment>